<keyword evidence="3" id="KW-1185">Reference proteome</keyword>
<protein>
    <submittedName>
        <fullName evidence="2">Methyltransferase domain-containing protein</fullName>
    </submittedName>
</protein>
<dbReference type="PANTHER" id="PTHR12843">
    <property type="entry name" value="PROTEIN-LYSINE N-METHYLTRANSFERASE METTL10"/>
    <property type="match status" value="1"/>
</dbReference>
<evidence type="ECO:0000313" key="3">
    <source>
        <dbReference type="Proteomes" id="UP000199630"/>
    </source>
</evidence>
<dbReference type="Pfam" id="PF13649">
    <property type="entry name" value="Methyltransf_25"/>
    <property type="match status" value="1"/>
</dbReference>
<organism evidence="2 3">
    <name type="scientific">Celeribacter neptunius</name>
    <dbReference type="NCBI Taxonomy" id="588602"/>
    <lineage>
        <taxon>Bacteria</taxon>
        <taxon>Pseudomonadati</taxon>
        <taxon>Pseudomonadota</taxon>
        <taxon>Alphaproteobacteria</taxon>
        <taxon>Rhodobacterales</taxon>
        <taxon>Roseobacteraceae</taxon>
        <taxon>Celeribacter</taxon>
    </lineage>
</organism>
<dbReference type="InterPro" id="IPR041698">
    <property type="entry name" value="Methyltransf_25"/>
</dbReference>
<accession>A0A1I3JU85</accession>
<dbReference type="CDD" id="cd02440">
    <property type="entry name" value="AdoMet_MTases"/>
    <property type="match status" value="1"/>
</dbReference>
<name>A0A1I3JU85_9RHOB</name>
<keyword evidence="2" id="KW-0808">Transferase</keyword>
<dbReference type="Gene3D" id="3.40.50.150">
    <property type="entry name" value="Vaccinia Virus protein VP39"/>
    <property type="match status" value="1"/>
</dbReference>
<sequence length="203" mass="22536">MGDPQHWDRIYGEKDPRQVSWYQAEPRASLALIDRVGVPREAAIIDIGAGAGFLIDALLQRGFTNLTALDLSARALEALLDRIGPLAIHIETVATNVLGWTVPHPFALWHDRAAFHFLTEPSDRARYVARMTEALPSGAHAIIATFDLHGPERCSGLPVQRYSPQSLASELGEDFLLLSDIRETHETPSGLQQAFQYSLFQRI</sequence>
<evidence type="ECO:0000313" key="2">
    <source>
        <dbReference type="EMBL" id="SFI63744.1"/>
    </source>
</evidence>
<proteinExistence type="predicted"/>
<evidence type="ECO:0000259" key="1">
    <source>
        <dbReference type="Pfam" id="PF13649"/>
    </source>
</evidence>
<dbReference type="EMBL" id="FORH01000001">
    <property type="protein sequence ID" value="SFI63744.1"/>
    <property type="molecule type" value="Genomic_DNA"/>
</dbReference>
<gene>
    <name evidence="2" type="ORF">SAMN04487991_0466</name>
</gene>
<dbReference type="OrthoDB" id="9788660at2"/>
<dbReference type="AlphaFoldDB" id="A0A1I3JU85"/>
<dbReference type="InterPro" id="IPR029063">
    <property type="entry name" value="SAM-dependent_MTases_sf"/>
</dbReference>
<dbReference type="STRING" id="588602.SAMN04487991_0466"/>
<dbReference type="SUPFAM" id="SSF53335">
    <property type="entry name" value="S-adenosyl-L-methionine-dependent methyltransferases"/>
    <property type="match status" value="1"/>
</dbReference>
<reference evidence="3" key="1">
    <citation type="submission" date="2016-10" db="EMBL/GenBank/DDBJ databases">
        <authorList>
            <person name="Varghese N."/>
            <person name="Submissions S."/>
        </authorList>
    </citation>
    <scope>NUCLEOTIDE SEQUENCE [LARGE SCALE GENOMIC DNA]</scope>
    <source>
        <strain evidence="3">DSM 26471</strain>
    </source>
</reference>
<keyword evidence="2" id="KW-0489">Methyltransferase</keyword>
<feature type="domain" description="Methyltransferase" evidence="1">
    <location>
        <begin position="44"/>
        <end position="136"/>
    </location>
</feature>
<dbReference type="PANTHER" id="PTHR12843:SF5">
    <property type="entry name" value="EEF1A LYSINE METHYLTRANSFERASE 2"/>
    <property type="match status" value="1"/>
</dbReference>
<dbReference type="RefSeq" id="WP_090056639.1">
    <property type="nucleotide sequence ID" value="NZ_FORH01000001.1"/>
</dbReference>
<dbReference type="GO" id="GO:0008168">
    <property type="term" value="F:methyltransferase activity"/>
    <property type="evidence" value="ECO:0007669"/>
    <property type="project" value="UniProtKB-KW"/>
</dbReference>
<dbReference type="Proteomes" id="UP000199630">
    <property type="component" value="Unassembled WGS sequence"/>
</dbReference>
<dbReference type="GO" id="GO:0032259">
    <property type="term" value="P:methylation"/>
    <property type="evidence" value="ECO:0007669"/>
    <property type="project" value="UniProtKB-KW"/>
</dbReference>